<dbReference type="PROSITE" id="PS51797">
    <property type="entry name" value="TCTP_3"/>
    <property type="match status" value="1"/>
</dbReference>
<accession>A0A7S1TWA5</accession>
<dbReference type="EMBL" id="HBGJ01011900">
    <property type="protein sequence ID" value="CAD9249101.1"/>
    <property type="molecule type" value="Transcribed_RNA"/>
</dbReference>
<evidence type="ECO:0000256" key="1">
    <source>
        <dbReference type="PROSITE-ProRule" id="PRU01133"/>
    </source>
</evidence>
<dbReference type="InterPro" id="IPR011323">
    <property type="entry name" value="Mss4/transl-control_tumour"/>
</dbReference>
<evidence type="ECO:0000313" key="3">
    <source>
        <dbReference type="EMBL" id="CAD9249101.1"/>
    </source>
</evidence>
<organism evidence="3">
    <name type="scientific">Phaeomonas parva</name>
    <dbReference type="NCBI Taxonomy" id="124430"/>
    <lineage>
        <taxon>Eukaryota</taxon>
        <taxon>Sar</taxon>
        <taxon>Stramenopiles</taxon>
        <taxon>Ochrophyta</taxon>
        <taxon>Pinguiophyceae</taxon>
        <taxon>Pinguiochrysidales</taxon>
        <taxon>Pinguiochrysidaceae</taxon>
        <taxon>Phaeomonas</taxon>
    </lineage>
</organism>
<dbReference type="Pfam" id="PF00838">
    <property type="entry name" value="TCTP"/>
    <property type="match status" value="1"/>
</dbReference>
<dbReference type="SUPFAM" id="SSF51316">
    <property type="entry name" value="Mss4-like"/>
    <property type="match status" value="1"/>
</dbReference>
<feature type="domain" description="TCTP" evidence="2">
    <location>
        <begin position="1"/>
        <end position="107"/>
    </location>
</feature>
<proteinExistence type="inferred from homology"/>
<comment type="similarity">
    <text evidence="1">Belongs to the TCTP family.</text>
</comment>
<protein>
    <recommendedName>
        <fullName evidence="2">TCTP domain-containing protein</fullName>
    </recommendedName>
</protein>
<sequence>MVNNVESAANLQELTPPPSKKEFKEWFVEFAKRVRKNLKEDPEKGPTEAKAWIARTKGILGWINENYADIQFYTNSDFDMDGCMCFAIYQSDKDFYFMSDALKAVKF</sequence>
<dbReference type="InterPro" id="IPR034737">
    <property type="entry name" value="TCTP"/>
</dbReference>
<evidence type="ECO:0000259" key="2">
    <source>
        <dbReference type="PROSITE" id="PS51797"/>
    </source>
</evidence>
<dbReference type="AlphaFoldDB" id="A0A7S1TWA5"/>
<gene>
    <name evidence="3" type="ORF">PPAR1163_LOCUS7461</name>
</gene>
<reference evidence="3" key="1">
    <citation type="submission" date="2021-01" db="EMBL/GenBank/DDBJ databases">
        <authorList>
            <person name="Corre E."/>
            <person name="Pelletier E."/>
            <person name="Niang G."/>
            <person name="Scheremetjew M."/>
            <person name="Finn R."/>
            <person name="Kale V."/>
            <person name="Holt S."/>
            <person name="Cochrane G."/>
            <person name="Meng A."/>
            <person name="Brown T."/>
            <person name="Cohen L."/>
        </authorList>
    </citation>
    <scope>NUCLEOTIDE SEQUENCE</scope>
    <source>
        <strain evidence="3">CCMP2877</strain>
    </source>
</reference>
<dbReference type="Gene3D" id="2.170.150.10">
    <property type="entry name" value="Metal Binding Protein, Guanine Nucleotide Exchange Factor, Chain A"/>
    <property type="match status" value="1"/>
</dbReference>
<name>A0A7S1TWA5_9STRA</name>
<dbReference type="InterPro" id="IPR018105">
    <property type="entry name" value="Translational_control_tumour_p"/>
</dbReference>
<dbReference type="InterPro" id="IPR011057">
    <property type="entry name" value="Mss4-like_sf"/>
</dbReference>